<comment type="subcellular location">
    <subcellularLocation>
        <location evidence="1">Cell membrane</location>
        <topology evidence="1">Multi-pass membrane protein</topology>
    </subcellularLocation>
</comment>
<keyword evidence="4 6" id="KW-1133">Transmembrane helix</keyword>
<feature type="transmembrane region" description="Helical" evidence="6">
    <location>
        <begin position="79"/>
        <end position="97"/>
    </location>
</feature>
<keyword evidence="8" id="KW-1185">Reference proteome</keyword>
<accession>A0ABZ2I7E2</accession>
<evidence type="ECO:0000313" key="7">
    <source>
        <dbReference type="EMBL" id="WWT34436.1"/>
    </source>
</evidence>
<feature type="transmembrane region" description="Helical" evidence="6">
    <location>
        <begin position="164"/>
        <end position="191"/>
    </location>
</feature>
<dbReference type="InterPro" id="IPR019108">
    <property type="entry name" value="Caa3_assmbl_CtaG-rel"/>
</dbReference>
<dbReference type="Proteomes" id="UP001369958">
    <property type="component" value="Chromosome"/>
</dbReference>
<proteinExistence type="predicted"/>
<evidence type="ECO:0000256" key="2">
    <source>
        <dbReference type="ARBA" id="ARBA00022475"/>
    </source>
</evidence>
<gene>
    <name evidence="7" type="ORF">V6617_08215</name>
</gene>
<keyword evidence="2" id="KW-1003">Cell membrane</keyword>
<reference evidence="7 8" key="1">
    <citation type="submission" date="2024-02" db="EMBL/GenBank/DDBJ databases">
        <title>Complete genome sequence of Pelagibacterium nitratireducens ZH15.</title>
        <authorList>
            <person name="Zhao L.H."/>
        </authorList>
    </citation>
    <scope>NUCLEOTIDE SEQUENCE [LARGE SCALE GENOMIC DNA]</scope>
    <source>
        <strain evidence="7 8">ZH15</strain>
    </source>
</reference>
<feature type="transmembrane region" description="Helical" evidence="6">
    <location>
        <begin position="129"/>
        <end position="152"/>
    </location>
</feature>
<evidence type="ECO:0000256" key="4">
    <source>
        <dbReference type="ARBA" id="ARBA00022989"/>
    </source>
</evidence>
<sequence>MDFSDVYCGPPPLPQDLWFRWSFDPFAAVLMITLFGSWLLWGRRDAVGRSALMAAMALIFVAFFSPLCDLTTALFSARVAHHVILIGVIAPLVAIALPWRTGPLLPLSALALLNGLTVWLWHAPSAYEWAIIGAGPYWLMQLSLLATSWLLWREMFSPLARVGAALIALVAFIAQMGLLGALLVFTPFPVYAPHLATTAPFGLSALADQQLAGLLMWVPAIVPYLLVGVWLVLRLTNAFVAHRPSGSAR</sequence>
<evidence type="ECO:0000256" key="6">
    <source>
        <dbReference type="SAM" id="Phobius"/>
    </source>
</evidence>
<name>A0ABZ2I7E2_9HYPH</name>
<feature type="transmembrane region" description="Helical" evidence="6">
    <location>
        <begin position="211"/>
        <end position="233"/>
    </location>
</feature>
<evidence type="ECO:0000256" key="5">
    <source>
        <dbReference type="ARBA" id="ARBA00023136"/>
    </source>
</evidence>
<dbReference type="RefSeq" id="WP_338610352.1">
    <property type="nucleotide sequence ID" value="NZ_CP146275.1"/>
</dbReference>
<feature type="transmembrane region" description="Helical" evidence="6">
    <location>
        <begin position="104"/>
        <end position="123"/>
    </location>
</feature>
<feature type="transmembrane region" description="Helical" evidence="6">
    <location>
        <begin position="50"/>
        <end position="67"/>
    </location>
</feature>
<evidence type="ECO:0000256" key="3">
    <source>
        <dbReference type="ARBA" id="ARBA00022692"/>
    </source>
</evidence>
<evidence type="ECO:0000256" key="1">
    <source>
        <dbReference type="ARBA" id="ARBA00004651"/>
    </source>
</evidence>
<organism evidence="7 8">
    <name type="scientific">Pelagibacterium nitratireducens</name>
    <dbReference type="NCBI Taxonomy" id="1046114"/>
    <lineage>
        <taxon>Bacteria</taxon>
        <taxon>Pseudomonadati</taxon>
        <taxon>Pseudomonadota</taxon>
        <taxon>Alphaproteobacteria</taxon>
        <taxon>Hyphomicrobiales</taxon>
        <taxon>Devosiaceae</taxon>
        <taxon>Pelagibacterium</taxon>
    </lineage>
</organism>
<keyword evidence="5 6" id="KW-0472">Membrane</keyword>
<evidence type="ECO:0000313" key="8">
    <source>
        <dbReference type="Proteomes" id="UP001369958"/>
    </source>
</evidence>
<feature type="transmembrane region" description="Helical" evidence="6">
    <location>
        <begin position="21"/>
        <end position="41"/>
    </location>
</feature>
<dbReference type="Pfam" id="PF09678">
    <property type="entry name" value="Caa3_CtaG"/>
    <property type="match status" value="1"/>
</dbReference>
<keyword evidence="3 6" id="KW-0812">Transmembrane</keyword>
<protein>
    <submittedName>
        <fullName evidence="7">Cytochrome c oxidase assembly protein</fullName>
    </submittedName>
</protein>
<dbReference type="EMBL" id="CP146275">
    <property type="protein sequence ID" value="WWT34436.1"/>
    <property type="molecule type" value="Genomic_DNA"/>
</dbReference>